<accession>A0AA36NF65</accession>
<dbReference type="EMBL" id="CAUJNA010003394">
    <property type="protein sequence ID" value="CAJ1401016.1"/>
    <property type="molecule type" value="Genomic_DNA"/>
</dbReference>
<feature type="transmembrane region" description="Helical" evidence="2">
    <location>
        <begin position="198"/>
        <end position="220"/>
    </location>
</feature>
<feature type="region of interest" description="Disordered" evidence="1">
    <location>
        <begin position="574"/>
        <end position="618"/>
    </location>
</feature>
<feature type="transmembrane region" description="Helical" evidence="2">
    <location>
        <begin position="511"/>
        <end position="535"/>
    </location>
</feature>
<feature type="transmembrane region" description="Helical" evidence="2">
    <location>
        <begin position="406"/>
        <end position="424"/>
    </location>
</feature>
<feature type="compositionally biased region" description="Basic and acidic residues" evidence="1">
    <location>
        <begin position="589"/>
        <end position="606"/>
    </location>
</feature>
<gene>
    <name evidence="3" type="ORF">EVOR1521_LOCUS24241</name>
</gene>
<feature type="transmembrane region" description="Helical" evidence="2">
    <location>
        <begin position="268"/>
        <end position="288"/>
    </location>
</feature>
<keyword evidence="2" id="KW-0812">Transmembrane</keyword>
<evidence type="ECO:0000256" key="1">
    <source>
        <dbReference type="SAM" id="MobiDB-lite"/>
    </source>
</evidence>
<keyword evidence="2" id="KW-1133">Transmembrane helix</keyword>
<keyword evidence="4" id="KW-1185">Reference proteome</keyword>
<evidence type="ECO:0000256" key="2">
    <source>
        <dbReference type="SAM" id="Phobius"/>
    </source>
</evidence>
<name>A0AA36NF65_9DINO</name>
<keyword evidence="2" id="KW-0472">Membrane</keyword>
<feature type="transmembrane region" description="Helical" evidence="2">
    <location>
        <begin position="465"/>
        <end position="486"/>
    </location>
</feature>
<sequence>MELQLRVPPERWCITLSDFYQFVSVVRTLWKHGRVPEDPARPNPFHSDPTHGPDLYQVNVYYVKPVTRDAGGMSYALIKHPEGLPCQVFISHAWAEGLFELAALVSQGWPRGRHLHNLYLCLLANPQNDVGHWLDNLMPLETPFAKALQLASHVLVIPNKSISIYTRLWCVYEAYLGAQCGKICIMPTKPPAWLRLKYAVQIVYLPCLVGSVLGGLWQLFPDETSDREQHVDLTMFLVVVLTGLGFAMLGLAMCLCSKDCRHRLRSRLRLLHSLLVLTIALVTIPWFCLPPMGSSSWDHFLHYFIPFALLIMNACRALQLNECVLENLELSQHANYLRFQTLDDASCSNPVDEERIRQSILGHEADVDTAIRVLMKAGAYTEDLRLAHEAGYDITGKGNTDIIAKMEMAALLWFVSAIDTFAAIDACDRGPWMPALFFAAAISVLTTIGLPLLVWYLMRRGQHKAVFAVNVCTTSAALGLGIPLLLQISNHLLHAMCFLERPRMNRPCPSLFSMLMLAVLRPCLAFGALICAFCGPEPVERLQSHVRTMSNLGSFTGRMGTGGLSCTSFTSTSCSSLASDSSDEEGHDEEGRSEPSGSDRDLRSQKSDFYGSVQEESL</sequence>
<evidence type="ECO:0000313" key="3">
    <source>
        <dbReference type="EMBL" id="CAJ1401016.1"/>
    </source>
</evidence>
<dbReference type="AlphaFoldDB" id="A0AA36NF65"/>
<feature type="transmembrane region" description="Helical" evidence="2">
    <location>
        <begin position="436"/>
        <end position="458"/>
    </location>
</feature>
<evidence type="ECO:0000313" key="4">
    <source>
        <dbReference type="Proteomes" id="UP001178507"/>
    </source>
</evidence>
<comment type="caution">
    <text evidence="3">The sequence shown here is derived from an EMBL/GenBank/DDBJ whole genome shotgun (WGS) entry which is preliminary data.</text>
</comment>
<proteinExistence type="predicted"/>
<feature type="transmembrane region" description="Helical" evidence="2">
    <location>
        <begin position="235"/>
        <end position="256"/>
    </location>
</feature>
<organism evidence="3 4">
    <name type="scientific">Effrenium voratum</name>
    <dbReference type="NCBI Taxonomy" id="2562239"/>
    <lineage>
        <taxon>Eukaryota</taxon>
        <taxon>Sar</taxon>
        <taxon>Alveolata</taxon>
        <taxon>Dinophyceae</taxon>
        <taxon>Suessiales</taxon>
        <taxon>Symbiodiniaceae</taxon>
        <taxon>Effrenium</taxon>
    </lineage>
</organism>
<dbReference type="Proteomes" id="UP001178507">
    <property type="component" value="Unassembled WGS sequence"/>
</dbReference>
<protein>
    <submittedName>
        <fullName evidence="3">Uncharacterized protein</fullName>
    </submittedName>
</protein>
<reference evidence="3" key="1">
    <citation type="submission" date="2023-08" db="EMBL/GenBank/DDBJ databases">
        <authorList>
            <person name="Chen Y."/>
            <person name="Shah S."/>
            <person name="Dougan E. K."/>
            <person name="Thang M."/>
            <person name="Chan C."/>
        </authorList>
    </citation>
    <scope>NUCLEOTIDE SEQUENCE</scope>
</reference>
<feature type="transmembrane region" description="Helical" evidence="2">
    <location>
        <begin position="300"/>
        <end position="318"/>
    </location>
</feature>